<dbReference type="GO" id="GO:0003774">
    <property type="term" value="F:cytoskeletal motor activity"/>
    <property type="evidence" value="ECO:0007669"/>
    <property type="project" value="InterPro"/>
</dbReference>
<evidence type="ECO:0000313" key="7">
    <source>
        <dbReference type="Proteomes" id="UP000199032"/>
    </source>
</evidence>
<dbReference type="PANTHER" id="PTHR34653:SF1">
    <property type="entry name" value="FLAGELLAR HOOK-BASAL BODY COMPLEX PROTEIN FLIE"/>
    <property type="match status" value="1"/>
</dbReference>
<dbReference type="STRING" id="1742972.COMA1_40254"/>
<evidence type="ECO:0000256" key="3">
    <source>
        <dbReference type="ARBA" id="ARBA00023143"/>
    </source>
</evidence>
<dbReference type="GO" id="GO:0005198">
    <property type="term" value="F:structural molecule activity"/>
    <property type="evidence" value="ECO:0007669"/>
    <property type="project" value="UniProtKB-UniRule"/>
</dbReference>
<dbReference type="NCBIfam" id="TIGR00205">
    <property type="entry name" value="fliE"/>
    <property type="match status" value="1"/>
</dbReference>
<sequence>MGPITGVASGIAPIVDVASTGSTGTTGKTGGPGFLDSLKSAIGNVNDAQKEAGRAVDALMTGDTQDIHRTMVALQQADVSFQLMMQVRNKLVTAYEEIQRMQI</sequence>
<dbReference type="PRINTS" id="PR01006">
    <property type="entry name" value="FLGHOOKFLIE"/>
</dbReference>
<dbReference type="OrthoDB" id="9812413at2"/>
<reference evidence="6 7" key="1">
    <citation type="submission" date="2015-10" db="EMBL/GenBank/DDBJ databases">
        <authorList>
            <person name="Gilbert D.G."/>
        </authorList>
    </citation>
    <scope>NUCLEOTIDE SEQUENCE [LARGE SCALE GENOMIC DNA]</scope>
    <source>
        <strain evidence="6">COMA1</strain>
    </source>
</reference>
<proteinExistence type="inferred from homology"/>
<dbReference type="InterPro" id="IPR001624">
    <property type="entry name" value="FliE"/>
</dbReference>
<evidence type="ECO:0000256" key="1">
    <source>
        <dbReference type="ARBA" id="ARBA00004117"/>
    </source>
</evidence>
<dbReference type="Pfam" id="PF02049">
    <property type="entry name" value="FliE"/>
    <property type="match status" value="1"/>
</dbReference>
<evidence type="ECO:0000313" key="6">
    <source>
        <dbReference type="EMBL" id="CUS37776.1"/>
    </source>
</evidence>
<dbReference type="HAMAP" id="MF_00724">
    <property type="entry name" value="FliE"/>
    <property type="match status" value="1"/>
</dbReference>
<evidence type="ECO:0000256" key="4">
    <source>
        <dbReference type="HAMAP-Rule" id="MF_00724"/>
    </source>
</evidence>
<evidence type="ECO:0000256" key="2">
    <source>
        <dbReference type="ARBA" id="ARBA00009272"/>
    </source>
</evidence>
<evidence type="ECO:0000256" key="5">
    <source>
        <dbReference type="NCBIfam" id="TIGR00205"/>
    </source>
</evidence>
<dbReference type="EMBL" id="CZQA01000010">
    <property type="protein sequence ID" value="CUS37776.1"/>
    <property type="molecule type" value="Genomic_DNA"/>
</dbReference>
<dbReference type="AlphaFoldDB" id="A0A0S4LMD8"/>
<comment type="subcellular location">
    <subcellularLocation>
        <location evidence="1 4">Bacterial flagellum basal body</location>
    </subcellularLocation>
</comment>
<dbReference type="GO" id="GO:0071973">
    <property type="term" value="P:bacterial-type flagellum-dependent cell motility"/>
    <property type="evidence" value="ECO:0007669"/>
    <property type="project" value="InterPro"/>
</dbReference>
<dbReference type="RefSeq" id="WP_090750277.1">
    <property type="nucleotide sequence ID" value="NZ_CZQA01000010.1"/>
</dbReference>
<dbReference type="PANTHER" id="PTHR34653">
    <property type="match status" value="1"/>
</dbReference>
<dbReference type="GO" id="GO:0009425">
    <property type="term" value="C:bacterial-type flagellum basal body"/>
    <property type="evidence" value="ECO:0007669"/>
    <property type="project" value="UniProtKB-SubCell"/>
</dbReference>
<organism evidence="6 7">
    <name type="scientific">Candidatus Nitrospira nitrosa</name>
    <dbReference type="NCBI Taxonomy" id="1742972"/>
    <lineage>
        <taxon>Bacteria</taxon>
        <taxon>Pseudomonadati</taxon>
        <taxon>Nitrospirota</taxon>
        <taxon>Nitrospiria</taxon>
        <taxon>Nitrospirales</taxon>
        <taxon>Nitrospiraceae</taxon>
        <taxon>Nitrospira</taxon>
    </lineage>
</organism>
<name>A0A0S4LMD8_9BACT</name>
<keyword evidence="3 4" id="KW-0975">Bacterial flagellum</keyword>
<dbReference type="Proteomes" id="UP000199032">
    <property type="component" value="Unassembled WGS sequence"/>
</dbReference>
<keyword evidence="7" id="KW-1185">Reference proteome</keyword>
<keyword evidence="6" id="KW-0282">Flagellum</keyword>
<accession>A0A0S4LMD8</accession>
<keyword evidence="6" id="KW-0969">Cilium</keyword>
<protein>
    <recommendedName>
        <fullName evidence="4 5">Flagellar hook-basal body complex protein FliE</fullName>
    </recommendedName>
</protein>
<keyword evidence="6" id="KW-0966">Cell projection</keyword>
<gene>
    <name evidence="4 6" type="primary">fliE</name>
    <name evidence="6" type="ORF">COMA1_40254</name>
</gene>
<comment type="similarity">
    <text evidence="2 4">Belongs to the FliE family.</text>
</comment>